<protein>
    <submittedName>
        <fullName evidence="1">Uncharacterized protein</fullName>
    </submittedName>
</protein>
<name>A0A8X6UXP9_TRICX</name>
<proteinExistence type="predicted"/>
<gene>
    <name evidence="1" type="ORF">TNCV_4373971</name>
</gene>
<sequence>METVSRYWICQEKASARSSKRHEEQRGMQFVRYSKVYQGSHFSPELYVSIRNFVSKVIVSRRLHERALFWLEPATFGIRSLITYPLDKSDHLFQEAVTGLFKYRYTTLPPVSRWI</sequence>
<dbReference type="Proteomes" id="UP000887159">
    <property type="component" value="Unassembled WGS sequence"/>
</dbReference>
<dbReference type="AlphaFoldDB" id="A0A8X6UXP9"/>
<comment type="caution">
    <text evidence="1">The sequence shown here is derived from an EMBL/GenBank/DDBJ whole genome shotgun (WGS) entry which is preliminary data.</text>
</comment>
<reference evidence="1" key="1">
    <citation type="submission" date="2020-08" db="EMBL/GenBank/DDBJ databases">
        <title>Multicomponent nature underlies the extraordinary mechanical properties of spider dragline silk.</title>
        <authorList>
            <person name="Kono N."/>
            <person name="Nakamura H."/>
            <person name="Mori M."/>
            <person name="Yoshida Y."/>
            <person name="Ohtoshi R."/>
            <person name="Malay A.D."/>
            <person name="Moran D.A.P."/>
            <person name="Tomita M."/>
            <person name="Numata K."/>
            <person name="Arakawa K."/>
        </authorList>
    </citation>
    <scope>NUCLEOTIDE SEQUENCE</scope>
</reference>
<evidence type="ECO:0000313" key="2">
    <source>
        <dbReference type="Proteomes" id="UP000887159"/>
    </source>
</evidence>
<dbReference type="EMBL" id="BMAU01021040">
    <property type="protein sequence ID" value="GFX87932.1"/>
    <property type="molecule type" value="Genomic_DNA"/>
</dbReference>
<evidence type="ECO:0000313" key="1">
    <source>
        <dbReference type="EMBL" id="GFX87932.1"/>
    </source>
</evidence>
<accession>A0A8X6UXP9</accession>
<organism evidence="1 2">
    <name type="scientific">Trichonephila clavipes</name>
    <name type="common">Golden silk orbweaver</name>
    <name type="synonym">Nephila clavipes</name>
    <dbReference type="NCBI Taxonomy" id="2585209"/>
    <lineage>
        <taxon>Eukaryota</taxon>
        <taxon>Metazoa</taxon>
        <taxon>Ecdysozoa</taxon>
        <taxon>Arthropoda</taxon>
        <taxon>Chelicerata</taxon>
        <taxon>Arachnida</taxon>
        <taxon>Araneae</taxon>
        <taxon>Araneomorphae</taxon>
        <taxon>Entelegynae</taxon>
        <taxon>Araneoidea</taxon>
        <taxon>Nephilidae</taxon>
        <taxon>Trichonephila</taxon>
    </lineage>
</organism>
<keyword evidence="2" id="KW-1185">Reference proteome</keyword>